<evidence type="ECO:0000256" key="6">
    <source>
        <dbReference type="ARBA" id="ARBA00022759"/>
    </source>
</evidence>
<dbReference type="InterPro" id="IPR051320">
    <property type="entry name" value="Viral_Replic_Matur_Polypro"/>
</dbReference>
<dbReference type="InterPro" id="IPR041373">
    <property type="entry name" value="RT_RNaseH"/>
</dbReference>
<evidence type="ECO:0000256" key="7">
    <source>
        <dbReference type="ARBA" id="ARBA00022801"/>
    </source>
</evidence>
<evidence type="ECO:0000256" key="1">
    <source>
        <dbReference type="ARBA" id="ARBA00022670"/>
    </source>
</evidence>
<dbReference type="OrthoDB" id="1706468at2759"/>
<keyword evidence="5" id="KW-0064">Aspartyl protease</keyword>
<dbReference type="EMBL" id="AWUE01020396">
    <property type="protein sequence ID" value="OMO68339.1"/>
    <property type="molecule type" value="Genomic_DNA"/>
</dbReference>
<feature type="domain" description="Reverse transcriptase RNase H-like" evidence="10">
    <location>
        <begin position="55"/>
        <end position="156"/>
    </location>
</feature>
<feature type="region of interest" description="Disordered" evidence="9">
    <location>
        <begin position="516"/>
        <end position="538"/>
    </location>
</feature>
<evidence type="ECO:0000256" key="5">
    <source>
        <dbReference type="ARBA" id="ARBA00022750"/>
    </source>
</evidence>
<evidence type="ECO:0000256" key="3">
    <source>
        <dbReference type="ARBA" id="ARBA00022695"/>
    </source>
</evidence>
<evidence type="ECO:0000259" key="10">
    <source>
        <dbReference type="Pfam" id="PF17917"/>
    </source>
</evidence>
<reference evidence="12" key="1">
    <citation type="submission" date="2013-09" db="EMBL/GenBank/DDBJ databases">
        <title>Corchorus olitorius genome sequencing.</title>
        <authorList>
            <person name="Alam M."/>
            <person name="Haque M.S."/>
            <person name="Islam M.S."/>
            <person name="Emdad E.M."/>
            <person name="Islam M.M."/>
            <person name="Ahmed B."/>
            <person name="Halim A."/>
            <person name="Hossen Q.M.M."/>
            <person name="Hossain M.Z."/>
            <person name="Ahmed R."/>
            <person name="Khan M.M."/>
            <person name="Islam R."/>
            <person name="Rashid M.M."/>
            <person name="Khan S.A."/>
            <person name="Rahman M.S."/>
            <person name="Alam M."/>
            <person name="Yahiya A.S."/>
            <person name="Khan M.S."/>
            <person name="Azam M.S."/>
            <person name="Haque T."/>
            <person name="Lashkar M.Z.H."/>
            <person name="Akhand A.I."/>
            <person name="Morshed G."/>
            <person name="Roy S."/>
            <person name="Uddin K.S."/>
            <person name="Rabeya T."/>
            <person name="Hossain A.S."/>
            <person name="Chowdhury A."/>
            <person name="Snigdha A.R."/>
            <person name="Mortoza M.S."/>
            <person name="Matin S.A."/>
            <person name="Hoque S.M.E."/>
            <person name="Islam M.K."/>
            <person name="Roy D.K."/>
            <person name="Haider R."/>
            <person name="Moosa M.M."/>
            <person name="Elias S.M."/>
            <person name="Hasan A.M."/>
            <person name="Jahan S."/>
            <person name="Shafiuddin M."/>
            <person name="Mahmood N."/>
            <person name="Shommy N.S."/>
        </authorList>
    </citation>
    <scope>NUCLEOTIDE SEQUENCE [LARGE SCALE GENOMIC DNA]</scope>
    <source>
        <strain evidence="12">cv. O-4</strain>
    </source>
</reference>
<dbReference type="PANTHER" id="PTHR33064">
    <property type="entry name" value="POL PROTEIN"/>
    <property type="match status" value="1"/>
</dbReference>
<keyword evidence="12" id="KW-1185">Reference proteome</keyword>
<protein>
    <recommendedName>
        <fullName evidence="10">Reverse transcriptase RNase H-like domain-containing protein</fullName>
    </recommendedName>
</protein>
<dbReference type="SUPFAM" id="SSF56672">
    <property type="entry name" value="DNA/RNA polymerases"/>
    <property type="match status" value="1"/>
</dbReference>
<dbReference type="PANTHER" id="PTHR33064:SF37">
    <property type="entry name" value="RIBONUCLEASE H"/>
    <property type="match status" value="1"/>
</dbReference>
<evidence type="ECO:0000313" key="11">
    <source>
        <dbReference type="EMBL" id="OMO68339.1"/>
    </source>
</evidence>
<evidence type="ECO:0000256" key="8">
    <source>
        <dbReference type="ARBA" id="ARBA00022918"/>
    </source>
</evidence>
<comment type="caution">
    <text evidence="11">The sequence shown here is derived from an EMBL/GenBank/DDBJ whole genome shotgun (WGS) entry which is preliminary data.</text>
</comment>
<keyword evidence="3" id="KW-0548">Nucleotidyltransferase</keyword>
<dbReference type="Gene3D" id="3.30.70.270">
    <property type="match status" value="1"/>
</dbReference>
<dbReference type="Proteomes" id="UP000187203">
    <property type="component" value="Unassembled WGS sequence"/>
</dbReference>
<gene>
    <name evidence="11" type="ORF">COLO4_29705</name>
</gene>
<dbReference type="AlphaFoldDB" id="A0A1R3HDC2"/>
<proteinExistence type="predicted"/>
<evidence type="ECO:0000313" key="12">
    <source>
        <dbReference type="Proteomes" id="UP000187203"/>
    </source>
</evidence>
<keyword evidence="8" id="KW-0695">RNA-directed DNA polymerase</keyword>
<keyword evidence="2" id="KW-0808">Transferase</keyword>
<dbReference type="InterPro" id="IPR043502">
    <property type="entry name" value="DNA/RNA_pol_sf"/>
</dbReference>
<evidence type="ECO:0000256" key="9">
    <source>
        <dbReference type="SAM" id="MobiDB-lite"/>
    </source>
</evidence>
<organism evidence="11 12">
    <name type="scientific">Corchorus olitorius</name>
    <dbReference type="NCBI Taxonomy" id="93759"/>
    <lineage>
        <taxon>Eukaryota</taxon>
        <taxon>Viridiplantae</taxon>
        <taxon>Streptophyta</taxon>
        <taxon>Embryophyta</taxon>
        <taxon>Tracheophyta</taxon>
        <taxon>Spermatophyta</taxon>
        <taxon>Magnoliopsida</taxon>
        <taxon>eudicotyledons</taxon>
        <taxon>Gunneridae</taxon>
        <taxon>Pentapetalae</taxon>
        <taxon>rosids</taxon>
        <taxon>malvids</taxon>
        <taxon>Malvales</taxon>
        <taxon>Malvaceae</taxon>
        <taxon>Grewioideae</taxon>
        <taxon>Apeibeae</taxon>
        <taxon>Corchorus</taxon>
    </lineage>
</organism>
<accession>A0A1R3HDC2</accession>
<name>A0A1R3HDC2_9ROSI</name>
<evidence type="ECO:0000256" key="2">
    <source>
        <dbReference type="ARBA" id="ARBA00022679"/>
    </source>
</evidence>
<feature type="compositionally biased region" description="Polar residues" evidence="9">
    <location>
        <begin position="517"/>
        <end position="538"/>
    </location>
</feature>
<dbReference type="InterPro" id="IPR043128">
    <property type="entry name" value="Rev_trsase/Diguanyl_cyclase"/>
</dbReference>
<sequence length="538" mass="62772">MSDFLPNLTKISNPLRIMLKENSPQWSQKQTTTVKTLKTKALSLPTLQIPSNGTSILQTDASNKYWAAVLIEEKNGKRSICGYKSGRFKESEAHYHSTFKEIIAVKYGIQKFEFHLTGHHFIVELDMADFDQMLDVKKKTVPNPQLLRWSQWFTRYSFTTKDIKGQHPYDPCHNLIREIQIMEAGPSNAPSVPSARQAIFYQDPPIFANGVLYIKLFYNRLLTLPPDPTKPTDIVQALLEYQRNPYKFLGPPQAFIAEDLPTNMSFQGLVSSLPQEIQDKLALFSVRATTKEELFEFQSIIIRKHGDYAIRPIGINPDYPFLHLFSFPFLEDIPKVVFPKYKEFRGVLEQVAHENEVKVEIPLPSYFNIPWRYYPVEYRKQLWADLDHYKGMESWHWRQFDQRIINLDHNFLDDSFHVPSSPYWQYKDAGDMPYIDYDPRFFQEYGYDEFENDANAFYFKREPEDYYKIQKIGFRLLQVPTTSGSIAAIMIKQAQKTFEKENKELECMMQQLDPAGPTSSRYAATAGRTTPDFNIPNN</sequence>
<evidence type="ECO:0000256" key="4">
    <source>
        <dbReference type="ARBA" id="ARBA00022722"/>
    </source>
</evidence>
<dbReference type="STRING" id="93759.A0A1R3HDC2"/>
<keyword evidence="6" id="KW-0255">Endonuclease</keyword>
<keyword evidence="1" id="KW-0645">Protease</keyword>
<keyword evidence="4" id="KW-0540">Nuclease</keyword>
<dbReference type="Pfam" id="PF17917">
    <property type="entry name" value="RT_RNaseH"/>
    <property type="match status" value="1"/>
</dbReference>
<keyword evidence="7" id="KW-0378">Hydrolase</keyword>